<name>A0A444XXE8_ARAHY</name>
<sequence length="380" mass="42322">MCTTIWMVSRTCELLPKSKKEVETGKLASPPPPQELPPSVALRHYHRRLVVRASSSFKNRSFFFLELGASVPGISSAPSRSCRRPSGAQSPSSSSGRRRFFQLKPSSELCSSPGLCLRHDSAPSSQTAQKKNPSPFQFPSFEFREQKLNQEKNLRLRRSLSASHYRFSTQLELTFTRQYYSAEKPTYVRFLVSNSAAGSVIGKGGSTITDFQSQSGARIQLSHNHEFFPGTTDRIIMLQSEDENDPEPKTKVRLIVPNGSCGGIIGKGGATISDAQTLLEKEEENTNSNILPTSVDRTEISPSQGEYEDLERVLSRDLSGLDLSDQNNEVTDENSFTFNPSQLTGKIYAPCSDLCSWFFIVLADIDLYKVILFLSFCNFL</sequence>
<dbReference type="Gene3D" id="3.30.1370.10">
    <property type="entry name" value="K Homology domain, type 1"/>
    <property type="match status" value="2"/>
</dbReference>
<dbReference type="EMBL" id="SDMP01000018">
    <property type="protein sequence ID" value="RYQ94459.1"/>
    <property type="molecule type" value="Genomic_DNA"/>
</dbReference>
<reference evidence="5 6" key="1">
    <citation type="submission" date="2019-01" db="EMBL/GenBank/DDBJ databases">
        <title>Sequencing of cultivated peanut Arachis hypogaea provides insights into genome evolution and oil improvement.</title>
        <authorList>
            <person name="Chen X."/>
        </authorList>
    </citation>
    <scope>NUCLEOTIDE SEQUENCE [LARGE SCALE GENOMIC DNA]</scope>
    <source>
        <strain evidence="6">cv. Fuhuasheng</strain>
        <tissue evidence="5">Leaves</tissue>
    </source>
</reference>
<evidence type="ECO:0000259" key="4">
    <source>
        <dbReference type="SMART" id="SM00322"/>
    </source>
</evidence>
<evidence type="ECO:0000256" key="2">
    <source>
        <dbReference type="PROSITE-ProRule" id="PRU00117"/>
    </source>
</evidence>
<accession>A0A444XXE8</accession>
<dbReference type="SMART" id="SM00322">
    <property type="entry name" value="KH"/>
    <property type="match status" value="1"/>
</dbReference>
<evidence type="ECO:0000256" key="3">
    <source>
        <dbReference type="SAM" id="MobiDB-lite"/>
    </source>
</evidence>
<evidence type="ECO:0000313" key="5">
    <source>
        <dbReference type="EMBL" id="RYQ94459.1"/>
    </source>
</evidence>
<feature type="domain" description="K Homology" evidence="4">
    <location>
        <begin position="184"/>
        <end position="257"/>
    </location>
</feature>
<dbReference type="AlphaFoldDB" id="A0A444XXE8"/>
<comment type="caution">
    <text evidence="5">The sequence shown here is derived from an EMBL/GenBank/DDBJ whole genome shotgun (WGS) entry which is preliminary data.</text>
</comment>
<proteinExistence type="predicted"/>
<keyword evidence="6" id="KW-1185">Reference proteome</keyword>
<dbReference type="InterPro" id="IPR004087">
    <property type="entry name" value="KH_dom"/>
</dbReference>
<dbReference type="PANTHER" id="PTHR10288">
    <property type="entry name" value="KH DOMAIN CONTAINING RNA BINDING PROTEIN"/>
    <property type="match status" value="1"/>
</dbReference>
<dbReference type="Pfam" id="PF00013">
    <property type="entry name" value="KH_1"/>
    <property type="match status" value="1"/>
</dbReference>
<keyword evidence="2" id="KW-0694">RNA-binding</keyword>
<protein>
    <recommendedName>
        <fullName evidence="4">K Homology domain-containing protein</fullName>
    </recommendedName>
</protein>
<keyword evidence="1" id="KW-0677">Repeat</keyword>
<dbReference type="Proteomes" id="UP000289738">
    <property type="component" value="Chromosome B08"/>
</dbReference>
<dbReference type="GO" id="GO:0003723">
    <property type="term" value="F:RNA binding"/>
    <property type="evidence" value="ECO:0007669"/>
    <property type="project" value="UniProtKB-UniRule"/>
</dbReference>
<dbReference type="InterPro" id="IPR004088">
    <property type="entry name" value="KH_dom_type_1"/>
</dbReference>
<dbReference type="SUPFAM" id="SSF54791">
    <property type="entry name" value="Eukaryotic type KH-domain (KH-domain type I)"/>
    <property type="match status" value="1"/>
</dbReference>
<evidence type="ECO:0000256" key="1">
    <source>
        <dbReference type="ARBA" id="ARBA00022737"/>
    </source>
</evidence>
<feature type="compositionally biased region" description="Low complexity" evidence="3">
    <location>
        <begin position="75"/>
        <end position="95"/>
    </location>
</feature>
<evidence type="ECO:0000313" key="6">
    <source>
        <dbReference type="Proteomes" id="UP000289738"/>
    </source>
</evidence>
<gene>
    <name evidence="5" type="ORF">Ahy_B08g089368</name>
</gene>
<dbReference type="PROSITE" id="PS50084">
    <property type="entry name" value="KH_TYPE_1"/>
    <property type="match status" value="2"/>
</dbReference>
<organism evidence="5 6">
    <name type="scientific">Arachis hypogaea</name>
    <name type="common">Peanut</name>
    <dbReference type="NCBI Taxonomy" id="3818"/>
    <lineage>
        <taxon>Eukaryota</taxon>
        <taxon>Viridiplantae</taxon>
        <taxon>Streptophyta</taxon>
        <taxon>Embryophyta</taxon>
        <taxon>Tracheophyta</taxon>
        <taxon>Spermatophyta</taxon>
        <taxon>Magnoliopsida</taxon>
        <taxon>eudicotyledons</taxon>
        <taxon>Gunneridae</taxon>
        <taxon>Pentapetalae</taxon>
        <taxon>rosids</taxon>
        <taxon>fabids</taxon>
        <taxon>Fabales</taxon>
        <taxon>Fabaceae</taxon>
        <taxon>Papilionoideae</taxon>
        <taxon>50 kb inversion clade</taxon>
        <taxon>dalbergioids sensu lato</taxon>
        <taxon>Dalbergieae</taxon>
        <taxon>Pterocarpus clade</taxon>
        <taxon>Arachis</taxon>
    </lineage>
</organism>
<dbReference type="InterPro" id="IPR036612">
    <property type="entry name" value="KH_dom_type_1_sf"/>
</dbReference>
<feature type="region of interest" description="Disordered" evidence="3">
    <location>
        <begin position="74"/>
        <end position="98"/>
    </location>
</feature>